<dbReference type="EMBL" id="MOBU01000015">
    <property type="protein sequence ID" value="RON65329.1"/>
    <property type="molecule type" value="Genomic_DNA"/>
</dbReference>
<sequence>MIFRITTFFLYLFVLPCSAFPQLTVEQQSAKERGLILYQQSDWYDSQPLLEIAAKGGDRTAQYYLAEAIRLSNRYTTAEARKWYEAAAERGDLYAMLRLSSKNDPCNIFDSCTGKSAIEWREHVIQVARDRAEKGDTEAMTVLFITKQGFSWLEMAAEAGDPLAQNTLAGIYDDGDGWFLIPGSREKTIEKWYRASAEGGYPRAMYLYANFLFEHDGKKEEVAYWLKKSAENGYLDAVGNYALSIAHMPNDLGYKKNLIEAYALAYLMSKLEGGGTAPEDGKMILRDISKVMTKEEIERGALFANDWEKSHPPLSYFVRVYGY</sequence>
<comment type="caution">
    <text evidence="2">The sequence shown here is derived from an EMBL/GenBank/DDBJ whole genome shotgun (WGS) entry which is preliminary data.</text>
</comment>
<organism evidence="2 3">
    <name type="scientific">Pseudomonas fluorescens</name>
    <dbReference type="NCBI Taxonomy" id="294"/>
    <lineage>
        <taxon>Bacteria</taxon>
        <taxon>Pseudomonadati</taxon>
        <taxon>Pseudomonadota</taxon>
        <taxon>Gammaproteobacteria</taxon>
        <taxon>Pseudomonadales</taxon>
        <taxon>Pseudomonadaceae</taxon>
        <taxon>Pseudomonas</taxon>
    </lineage>
</organism>
<protein>
    <recommendedName>
        <fullName evidence="4">Sel1 repeat family protein</fullName>
    </recommendedName>
</protein>
<dbReference type="SUPFAM" id="SSF81901">
    <property type="entry name" value="HCP-like"/>
    <property type="match status" value="2"/>
</dbReference>
<evidence type="ECO:0000313" key="2">
    <source>
        <dbReference type="EMBL" id="RON65329.1"/>
    </source>
</evidence>
<dbReference type="RefSeq" id="WP_123534406.1">
    <property type="nucleotide sequence ID" value="NZ_MOBU01000015.1"/>
</dbReference>
<dbReference type="PANTHER" id="PTHR11102:SF160">
    <property type="entry name" value="ERAD-ASSOCIATED E3 UBIQUITIN-PROTEIN LIGASE COMPONENT HRD3"/>
    <property type="match status" value="1"/>
</dbReference>
<gene>
    <name evidence="2" type="ORF">BK671_19765</name>
</gene>
<dbReference type="Gene3D" id="1.25.40.10">
    <property type="entry name" value="Tetratricopeptide repeat domain"/>
    <property type="match status" value="2"/>
</dbReference>
<dbReference type="AlphaFoldDB" id="A0A423LAK2"/>
<feature type="chain" id="PRO_5019228308" description="Sel1 repeat family protein" evidence="1">
    <location>
        <begin position="20"/>
        <end position="323"/>
    </location>
</feature>
<name>A0A423LAK2_PSEFL</name>
<proteinExistence type="predicted"/>
<dbReference type="InterPro" id="IPR050767">
    <property type="entry name" value="Sel1_AlgK"/>
</dbReference>
<feature type="signal peptide" evidence="1">
    <location>
        <begin position="1"/>
        <end position="19"/>
    </location>
</feature>
<dbReference type="Proteomes" id="UP000285757">
    <property type="component" value="Unassembled WGS sequence"/>
</dbReference>
<evidence type="ECO:0000256" key="1">
    <source>
        <dbReference type="SAM" id="SignalP"/>
    </source>
</evidence>
<keyword evidence="1" id="KW-0732">Signal</keyword>
<evidence type="ECO:0008006" key="4">
    <source>
        <dbReference type="Google" id="ProtNLM"/>
    </source>
</evidence>
<dbReference type="InterPro" id="IPR011990">
    <property type="entry name" value="TPR-like_helical_dom_sf"/>
</dbReference>
<evidence type="ECO:0000313" key="3">
    <source>
        <dbReference type="Proteomes" id="UP000285757"/>
    </source>
</evidence>
<dbReference type="PANTHER" id="PTHR11102">
    <property type="entry name" value="SEL-1-LIKE PROTEIN"/>
    <property type="match status" value="1"/>
</dbReference>
<reference evidence="2 3" key="1">
    <citation type="submission" date="2016-10" db="EMBL/GenBank/DDBJ databases">
        <title>Comparative genome analysis of multiple Pseudomonas spp. focuses on biocontrol and plant growth promoting traits.</title>
        <authorList>
            <person name="Tao X.-Y."/>
            <person name="Taylor C.G."/>
        </authorList>
    </citation>
    <scope>NUCLEOTIDE SEQUENCE [LARGE SCALE GENOMIC DNA]</scope>
    <source>
        <strain evidence="2 3">24D3</strain>
    </source>
</reference>
<accession>A0A423LAK2</accession>